<name>A0AAP0BS09_9ASPA</name>
<proteinExistence type="predicted"/>
<dbReference type="InterPro" id="IPR056990">
    <property type="entry name" value="VIN3-like_C"/>
</dbReference>
<dbReference type="Proteomes" id="UP001418222">
    <property type="component" value="Unassembled WGS sequence"/>
</dbReference>
<evidence type="ECO:0000313" key="2">
    <source>
        <dbReference type="EMBL" id="KAK8947155.1"/>
    </source>
</evidence>
<sequence length="103" mass="11818">MVLDAPGSANKKESAERDYEYCVKVIRWLECAGRMEKEFRVKFLTWFSLNATPQERRVVSTFIHVLIDDPGGLVSQLADAFMDGICNNKKSVVEMGFCSRLWH</sequence>
<reference evidence="2 3" key="1">
    <citation type="journal article" date="2022" name="Nat. Plants">
        <title>Genomes of leafy and leafless Platanthera orchids illuminate the evolution of mycoheterotrophy.</title>
        <authorList>
            <person name="Li M.H."/>
            <person name="Liu K.W."/>
            <person name="Li Z."/>
            <person name="Lu H.C."/>
            <person name="Ye Q.L."/>
            <person name="Zhang D."/>
            <person name="Wang J.Y."/>
            <person name="Li Y.F."/>
            <person name="Zhong Z.M."/>
            <person name="Liu X."/>
            <person name="Yu X."/>
            <person name="Liu D.K."/>
            <person name="Tu X.D."/>
            <person name="Liu B."/>
            <person name="Hao Y."/>
            <person name="Liao X.Y."/>
            <person name="Jiang Y.T."/>
            <person name="Sun W.H."/>
            <person name="Chen J."/>
            <person name="Chen Y.Q."/>
            <person name="Ai Y."/>
            <person name="Zhai J.W."/>
            <person name="Wu S.S."/>
            <person name="Zhou Z."/>
            <person name="Hsiao Y.Y."/>
            <person name="Wu W.L."/>
            <person name="Chen Y.Y."/>
            <person name="Lin Y.F."/>
            <person name="Hsu J.L."/>
            <person name="Li C.Y."/>
            <person name="Wang Z.W."/>
            <person name="Zhao X."/>
            <person name="Zhong W.Y."/>
            <person name="Ma X.K."/>
            <person name="Ma L."/>
            <person name="Huang J."/>
            <person name="Chen G.Z."/>
            <person name="Huang M.Z."/>
            <person name="Huang L."/>
            <person name="Peng D.H."/>
            <person name="Luo Y.B."/>
            <person name="Zou S.Q."/>
            <person name="Chen S.P."/>
            <person name="Lan S."/>
            <person name="Tsai W.C."/>
            <person name="Van de Peer Y."/>
            <person name="Liu Z.J."/>
        </authorList>
    </citation>
    <scope>NUCLEOTIDE SEQUENCE [LARGE SCALE GENOMIC DNA]</scope>
    <source>
        <strain evidence="2">Lor287</strain>
    </source>
</reference>
<dbReference type="PANTHER" id="PTHR46286">
    <property type="entry name" value="VIN3-LIKE PROTEIN 2-RELATED"/>
    <property type="match status" value="1"/>
</dbReference>
<gene>
    <name evidence="2" type="primary">VIL2</name>
    <name evidence="2" type="ORF">KSP39_PZI007504</name>
</gene>
<organism evidence="2 3">
    <name type="scientific">Platanthera zijinensis</name>
    <dbReference type="NCBI Taxonomy" id="2320716"/>
    <lineage>
        <taxon>Eukaryota</taxon>
        <taxon>Viridiplantae</taxon>
        <taxon>Streptophyta</taxon>
        <taxon>Embryophyta</taxon>
        <taxon>Tracheophyta</taxon>
        <taxon>Spermatophyta</taxon>
        <taxon>Magnoliopsida</taxon>
        <taxon>Liliopsida</taxon>
        <taxon>Asparagales</taxon>
        <taxon>Orchidaceae</taxon>
        <taxon>Orchidoideae</taxon>
        <taxon>Orchideae</taxon>
        <taxon>Orchidinae</taxon>
        <taxon>Platanthera</taxon>
    </lineage>
</organism>
<dbReference type="EMBL" id="JBBWWQ010000005">
    <property type="protein sequence ID" value="KAK8947155.1"/>
    <property type="molecule type" value="Genomic_DNA"/>
</dbReference>
<evidence type="ECO:0000313" key="3">
    <source>
        <dbReference type="Proteomes" id="UP001418222"/>
    </source>
</evidence>
<dbReference type="PANTHER" id="PTHR46286:SF6">
    <property type="entry name" value="OS08G0220600 PROTEIN"/>
    <property type="match status" value="1"/>
</dbReference>
<accession>A0AAP0BS09</accession>
<comment type="caution">
    <text evidence="2">The sequence shown here is derived from an EMBL/GenBank/DDBJ whole genome shotgun (WGS) entry which is preliminary data.</text>
</comment>
<keyword evidence="3" id="KW-1185">Reference proteome</keyword>
<dbReference type="InterPro" id="IPR044514">
    <property type="entry name" value="VIN3-like"/>
</dbReference>
<dbReference type="GO" id="GO:0010048">
    <property type="term" value="P:vernalization response"/>
    <property type="evidence" value="ECO:0007669"/>
    <property type="project" value="InterPro"/>
</dbReference>
<evidence type="ECO:0000259" key="1">
    <source>
        <dbReference type="Pfam" id="PF23380"/>
    </source>
</evidence>
<feature type="domain" description="VIN3-like C-terminal" evidence="1">
    <location>
        <begin position="16"/>
        <end position="88"/>
    </location>
</feature>
<dbReference type="AlphaFoldDB" id="A0AAP0BS09"/>
<dbReference type="Pfam" id="PF23380">
    <property type="entry name" value="VIN3_C"/>
    <property type="match status" value="1"/>
</dbReference>
<dbReference type="GO" id="GO:0040029">
    <property type="term" value="P:epigenetic regulation of gene expression"/>
    <property type="evidence" value="ECO:0007669"/>
    <property type="project" value="InterPro"/>
</dbReference>
<protein>
    <submittedName>
        <fullName evidence="2">VIN3-like protein 2</fullName>
    </submittedName>
</protein>